<gene>
    <name evidence="3" type="ORF">RDB_LOCUS8527</name>
</gene>
<feature type="transmembrane region" description="Helical" evidence="2">
    <location>
        <begin position="314"/>
        <end position="334"/>
    </location>
</feature>
<accession>A0A8H2XA50</accession>
<organism evidence="3 4">
    <name type="scientific">Rhizoctonia solani</name>
    <dbReference type="NCBI Taxonomy" id="456999"/>
    <lineage>
        <taxon>Eukaryota</taxon>
        <taxon>Fungi</taxon>
        <taxon>Dikarya</taxon>
        <taxon>Basidiomycota</taxon>
        <taxon>Agaricomycotina</taxon>
        <taxon>Agaricomycetes</taxon>
        <taxon>Cantharellales</taxon>
        <taxon>Ceratobasidiaceae</taxon>
        <taxon>Rhizoctonia</taxon>
    </lineage>
</organism>
<protein>
    <recommendedName>
        <fullName evidence="5">Transmembrane protein</fullName>
    </recommendedName>
</protein>
<feature type="compositionally biased region" description="Low complexity" evidence="1">
    <location>
        <begin position="25"/>
        <end position="43"/>
    </location>
</feature>
<feature type="region of interest" description="Disordered" evidence="1">
    <location>
        <begin position="142"/>
        <end position="175"/>
    </location>
</feature>
<dbReference type="EMBL" id="CAJMXA010000126">
    <property type="protein sequence ID" value="CAE6417583.1"/>
    <property type="molecule type" value="Genomic_DNA"/>
</dbReference>
<comment type="caution">
    <text evidence="3">The sequence shown here is derived from an EMBL/GenBank/DDBJ whole genome shotgun (WGS) entry which is preliminary data.</text>
</comment>
<feature type="region of interest" description="Disordered" evidence="1">
    <location>
        <begin position="1"/>
        <end position="53"/>
    </location>
</feature>
<feature type="transmembrane region" description="Helical" evidence="2">
    <location>
        <begin position="274"/>
        <end position="294"/>
    </location>
</feature>
<evidence type="ECO:0000256" key="2">
    <source>
        <dbReference type="SAM" id="Phobius"/>
    </source>
</evidence>
<sequence>MPSHILKPEPPLSSHFKRSLPEQISQSSSGSSRSVVAPSSTSSRKQVTWGKSTMAKNPMFPVAHRKVHSTLDYLKHRLRQVESERSIGPLFKRRQTGAHKPLQGILKPPTPHFPEDQADLRFDWTEFQDEFGVYATDSLVPPLLDTPSDITEDTPTESTTSTPPEPISPCESWDTSSEYWSDQWDETPELPSGWSPPLDYFTISQMEVESSSDISEQTKPVQLLHQPVDSIQTPGEFVEEVTSSLQYGLIVCGLGFMAFLFLACWTILLITCGVMIASVFPAVLVAYGFMLLFASTKCSIEWLLMTTLKIGGGLTLAIGIGLVVIVEFVGDIAFTLFRKLAGTLPTVVFLGTLSIALFTQLEANNNSSNVLANSTEQLTY</sequence>
<proteinExistence type="predicted"/>
<feature type="transmembrane region" description="Helical" evidence="2">
    <location>
        <begin position="340"/>
        <end position="358"/>
    </location>
</feature>
<keyword evidence="2" id="KW-1133">Transmembrane helix</keyword>
<feature type="compositionally biased region" description="Polar residues" evidence="1">
    <location>
        <begin position="44"/>
        <end position="53"/>
    </location>
</feature>
<feature type="compositionally biased region" description="Low complexity" evidence="1">
    <location>
        <begin position="156"/>
        <end position="172"/>
    </location>
</feature>
<dbReference type="AlphaFoldDB" id="A0A8H2XA50"/>
<feature type="transmembrane region" description="Helical" evidence="2">
    <location>
        <begin position="247"/>
        <end position="268"/>
    </location>
</feature>
<evidence type="ECO:0008006" key="5">
    <source>
        <dbReference type="Google" id="ProtNLM"/>
    </source>
</evidence>
<reference evidence="3" key="1">
    <citation type="submission" date="2021-01" db="EMBL/GenBank/DDBJ databases">
        <authorList>
            <person name="Kaushik A."/>
        </authorList>
    </citation>
    <scope>NUCLEOTIDE SEQUENCE</scope>
    <source>
        <strain evidence="3">AG6-10EEA</strain>
    </source>
</reference>
<name>A0A8H2XA50_9AGAM</name>
<evidence type="ECO:0000256" key="1">
    <source>
        <dbReference type="SAM" id="MobiDB-lite"/>
    </source>
</evidence>
<evidence type="ECO:0000313" key="3">
    <source>
        <dbReference type="EMBL" id="CAE6417583.1"/>
    </source>
</evidence>
<dbReference type="Proteomes" id="UP000663853">
    <property type="component" value="Unassembled WGS sequence"/>
</dbReference>
<keyword evidence="2" id="KW-0472">Membrane</keyword>
<evidence type="ECO:0000313" key="4">
    <source>
        <dbReference type="Proteomes" id="UP000663853"/>
    </source>
</evidence>
<keyword evidence="2" id="KW-0812">Transmembrane</keyword>